<keyword evidence="4" id="KW-0547">Nucleotide-binding</keyword>
<comment type="catalytic activity">
    <reaction evidence="1">
        <text>ATP + protein L-histidine = ADP + protein N-phospho-L-histidine.</text>
        <dbReference type="EC" id="2.7.13.3"/>
    </reaction>
</comment>
<reference evidence="10" key="1">
    <citation type="submission" date="2020-09" db="EMBL/GenBank/DDBJ databases">
        <title>Draft Genome Sequence of Paenibacillus sp. WST5.</title>
        <authorList>
            <person name="Bao Z."/>
        </authorList>
    </citation>
    <scope>NUCLEOTIDE SEQUENCE</scope>
    <source>
        <strain evidence="10">WST5</strain>
    </source>
</reference>
<dbReference type="GO" id="GO:0004673">
    <property type="term" value="F:protein histidine kinase activity"/>
    <property type="evidence" value="ECO:0007669"/>
    <property type="project" value="UniProtKB-EC"/>
</dbReference>
<dbReference type="InterPro" id="IPR004358">
    <property type="entry name" value="Sig_transdc_His_kin-like_C"/>
</dbReference>
<evidence type="ECO:0000313" key="11">
    <source>
        <dbReference type="Proteomes" id="UP000650466"/>
    </source>
</evidence>
<evidence type="ECO:0000256" key="6">
    <source>
        <dbReference type="ARBA" id="ARBA00022840"/>
    </source>
</evidence>
<dbReference type="PRINTS" id="PR00344">
    <property type="entry name" value="BCTRLSENSOR"/>
</dbReference>
<feature type="transmembrane region" description="Helical" evidence="8">
    <location>
        <begin position="139"/>
        <end position="160"/>
    </location>
</feature>
<evidence type="ECO:0000256" key="4">
    <source>
        <dbReference type="ARBA" id="ARBA00022741"/>
    </source>
</evidence>
<dbReference type="PANTHER" id="PTHR43065:SF46">
    <property type="entry name" value="C4-DICARBOXYLATE TRANSPORT SENSOR PROTEIN DCTB"/>
    <property type="match status" value="1"/>
</dbReference>
<feature type="transmembrane region" description="Helical" evidence="8">
    <location>
        <begin position="64"/>
        <end position="90"/>
    </location>
</feature>
<dbReference type="InterPro" id="IPR003594">
    <property type="entry name" value="HATPase_dom"/>
</dbReference>
<keyword evidence="5 10" id="KW-0418">Kinase</keyword>
<keyword evidence="8" id="KW-0472">Membrane</keyword>
<evidence type="ECO:0000256" key="2">
    <source>
        <dbReference type="ARBA" id="ARBA00012438"/>
    </source>
</evidence>
<keyword evidence="11" id="KW-1185">Reference proteome</keyword>
<gene>
    <name evidence="10" type="ORF">ICC18_05695</name>
</gene>
<feature type="transmembrane region" description="Helical" evidence="8">
    <location>
        <begin position="102"/>
        <end position="127"/>
    </location>
</feature>
<keyword evidence="6" id="KW-0067">ATP-binding</keyword>
<dbReference type="GO" id="GO:0005524">
    <property type="term" value="F:ATP binding"/>
    <property type="evidence" value="ECO:0007669"/>
    <property type="project" value="UniProtKB-KW"/>
</dbReference>
<dbReference type="AlphaFoldDB" id="A0A926QIR1"/>
<comment type="caution">
    <text evidence="10">The sequence shown here is derived from an EMBL/GenBank/DDBJ whole genome shotgun (WGS) entry which is preliminary data.</text>
</comment>
<accession>A0A926QIR1</accession>
<evidence type="ECO:0000256" key="5">
    <source>
        <dbReference type="ARBA" id="ARBA00022777"/>
    </source>
</evidence>
<evidence type="ECO:0000256" key="3">
    <source>
        <dbReference type="ARBA" id="ARBA00022679"/>
    </source>
</evidence>
<dbReference type="EMBL" id="JACVVD010000002">
    <property type="protein sequence ID" value="MBD0379602.1"/>
    <property type="molecule type" value="Genomic_DNA"/>
</dbReference>
<keyword evidence="7" id="KW-0902">Two-component regulatory system</keyword>
<evidence type="ECO:0000256" key="8">
    <source>
        <dbReference type="SAM" id="Phobius"/>
    </source>
</evidence>
<dbReference type="Proteomes" id="UP000650466">
    <property type="component" value="Unassembled WGS sequence"/>
</dbReference>
<feature type="transmembrane region" description="Helical" evidence="8">
    <location>
        <begin position="15"/>
        <end position="32"/>
    </location>
</feature>
<dbReference type="RefSeq" id="WP_188173409.1">
    <property type="nucleotide sequence ID" value="NZ_JACVVD010000002.1"/>
</dbReference>
<dbReference type="InterPro" id="IPR036890">
    <property type="entry name" value="HATPase_C_sf"/>
</dbReference>
<evidence type="ECO:0000256" key="1">
    <source>
        <dbReference type="ARBA" id="ARBA00000085"/>
    </source>
</evidence>
<dbReference type="GO" id="GO:0000160">
    <property type="term" value="P:phosphorelay signal transduction system"/>
    <property type="evidence" value="ECO:0007669"/>
    <property type="project" value="UniProtKB-KW"/>
</dbReference>
<dbReference type="PANTHER" id="PTHR43065">
    <property type="entry name" value="SENSOR HISTIDINE KINASE"/>
    <property type="match status" value="1"/>
</dbReference>
<dbReference type="Gene3D" id="3.30.565.10">
    <property type="entry name" value="Histidine kinase-like ATPase, C-terminal domain"/>
    <property type="match status" value="1"/>
</dbReference>
<keyword evidence="8" id="KW-0812">Transmembrane</keyword>
<dbReference type="PROSITE" id="PS50109">
    <property type="entry name" value="HIS_KIN"/>
    <property type="match status" value="1"/>
</dbReference>
<dbReference type="Pfam" id="PF02518">
    <property type="entry name" value="HATPase_c"/>
    <property type="match status" value="1"/>
</dbReference>
<dbReference type="EC" id="2.7.13.3" evidence="2"/>
<feature type="transmembrane region" description="Helical" evidence="8">
    <location>
        <begin position="39"/>
        <end position="58"/>
    </location>
</feature>
<sequence>MQQLIMLFNYISHTFYYYAFLMFTIVYSNFFTKKHQKKYAYILVIPCFIMVFFYPWGQFVKEDLTYFIILLFWTVPYNLLGCILLILSYLKEKNRTIKRNRLFIVLIFVPGILSTLVFVNLADVFYYENAAQMHRYAGLSVSLSFLMFIVFSILNGVIFVRKENDLLNNSVRVYASGAEIMNHTIKNETVNIMLYVDQMKALLQQEAGGKEIVLENIERLTEASQRMLRVVNLFRGHNREIKITPRSVLLEEAINQVFFKLSPAFEKAEIMLERQFVYRGLLFVDVELLQEAIQNLLQNAMEAYNGKPGAIRVETTKRRMVEITVSDQAGGIPEDMIQRVTEAFFSTKNVSTNHGIGLHHVDKIMKAHRGKLEISNIENGASVTMKFPMR</sequence>
<feature type="domain" description="Histidine kinase" evidence="9">
    <location>
        <begin position="180"/>
        <end position="390"/>
    </location>
</feature>
<keyword evidence="3" id="KW-0808">Transferase</keyword>
<evidence type="ECO:0000313" key="10">
    <source>
        <dbReference type="EMBL" id="MBD0379602.1"/>
    </source>
</evidence>
<dbReference type="SUPFAM" id="SSF55874">
    <property type="entry name" value="ATPase domain of HSP90 chaperone/DNA topoisomerase II/histidine kinase"/>
    <property type="match status" value="1"/>
</dbReference>
<organism evidence="10 11">
    <name type="scientific">Paenibacillus sedimenti</name>
    <dbReference type="NCBI Taxonomy" id="2770274"/>
    <lineage>
        <taxon>Bacteria</taxon>
        <taxon>Bacillati</taxon>
        <taxon>Bacillota</taxon>
        <taxon>Bacilli</taxon>
        <taxon>Bacillales</taxon>
        <taxon>Paenibacillaceae</taxon>
        <taxon>Paenibacillus</taxon>
    </lineage>
</organism>
<dbReference type="InterPro" id="IPR005467">
    <property type="entry name" value="His_kinase_dom"/>
</dbReference>
<dbReference type="SMART" id="SM00387">
    <property type="entry name" value="HATPase_c"/>
    <property type="match status" value="1"/>
</dbReference>
<protein>
    <recommendedName>
        <fullName evidence="2">histidine kinase</fullName>
        <ecNumber evidence="2">2.7.13.3</ecNumber>
    </recommendedName>
</protein>
<evidence type="ECO:0000259" key="9">
    <source>
        <dbReference type="PROSITE" id="PS50109"/>
    </source>
</evidence>
<evidence type="ECO:0000256" key="7">
    <source>
        <dbReference type="ARBA" id="ARBA00023012"/>
    </source>
</evidence>
<proteinExistence type="predicted"/>
<keyword evidence="8" id="KW-1133">Transmembrane helix</keyword>
<name>A0A926QIR1_9BACL</name>